<protein>
    <submittedName>
        <fullName evidence="1">Uncharacterized protein</fullName>
    </submittedName>
</protein>
<gene>
    <name evidence="1" type="ORF">F5144DRAFT_625527</name>
</gene>
<evidence type="ECO:0000313" key="2">
    <source>
        <dbReference type="Proteomes" id="UP000724584"/>
    </source>
</evidence>
<dbReference type="Proteomes" id="UP000724584">
    <property type="component" value="Unassembled WGS sequence"/>
</dbReference>
<dbReference type="EMBL" id="JAGIZQ010000001">
    <property type="protein sequence ID" value="KAH6650503.1"/>
    <property type="molecule type" value="Genomic_DNA"/>
</dbReference>
<proteinExistence type="predicted"/>
<keyword evidence="2" id="KW-1185">Reference proteome</keyword>
<evidence type="ECO:0000313" key="1">
    <source>
        <dbReference type="EMBL" id="KAH6650503.1"/>
    </source>
</evidence>
<comment type="caution">
    <text evidence="1">The sequence shown here is derived from an EMBL/GenBank/DDBJ whole genome shotgun (WGS) entry which is preliminary data.</text>
</comment>
<name>A0ACB7PR66_9PEZI</name>
<accession>A0ACB7PR66</accession>
<reference evidence="1 2" key="1">
    <citation type="journal article" date="2021" name="Nat. Commun.">
        <title>Genetic determinants of endophytism in the Arabidopsis root mycobiome.</title>
        <authorList>
            <person name="Mesny F."/>
            <person name="Miyauchi S."/>
            <person name="Thiergart T."/>
            <person name="Pickel B."/>
            <person name="Atanasova L."/>
            <person name="Karlsson M."/>
            <person name="Huettel B."/>
            <person name="Barry K.W."/>
            <person name="Haridas S."/>
            <person name="Chen C."/>
            <person name="Bauer D."/>
            <person name="Andreopoulos W."/>
            <person name="Pangilinan J."/>
            <person name="LaButti K."/>
            <person name="Riley R."/>
            <person name="Lipzen A."/>
            <person name="Clum A."/>
            <person name="Drula E."/>
            <person name="Henrissat B."/>
            <person name="Kohler A."/>
            <person name="Grigoriev I.V."/>
            <person name="Martin F.M."/>
            <person name="Hacquard S."/>
        </authorList>
    </citation>
    <scope>NUCLEOTIDE SEQUENCE [LARGE SCALE GENOMIC DNA]</scope>
    <source>
        <strain evidence="1 2">MPI-SDFR-AT-0079</strain>
    </source>
</reference>
<organism evidence="1 2">
    <name type="scientific">Chaetomium tenue</name>
    <dbReference type="NCBI Taxonomy" id="1854479"/>
    <lineage>
        <taxon>Eukaryota</taxon>
        <taxon>Fungi</taxon>
        <taxon>Dikarya</taxon>
        <taxon>Ascomycota</taxon>
        <taxon>Pezizomycotina</taxon>
        <taxon>Sordariomycetes</taxon>
        <taxon>Sordariomycetidae</taxon>
        <taxon>Sordariales</taxon>
        <taxon>Chaetomiaceae</taxon>
        <taxon>Chaetomium</taxon>
    </lineage>
</organism>
<sequence length="374" mass="39887">MTSSFDTRHAFRAVPLLCSFVAFILVMLALFAGNKPGVLEGYHIITARTLTLHSSTIIYMLNLADLVLRRQVDVSGLGNGLGGDANLDTLPSPPPNPRKISAGQGTASTNTDNGIIDEVDENGPRGTFYTLYALTICEGRLTPNYGRQLTQCYPYFSSSDEISTIPALLSTPDTTTTTAHSPNHPPHNSTARTHSTSTPLTSTGLTYQLSAALDGLDTLFKAVGVLLSIGAGFTALSLFAGLPSLAVSSETYTHSELAYDWAVWTNLTFASAAVLFLLLGALVAAAGAKDAEVRVNRLGEGVGVTAMMGVDWVALAWAVVGLMTVVLLYWAVRGGCLRRADKKGVKRQQRQPTDVEAAEEEPPRRRGDEKEAEG</sequence>